<feature type="transmembrane region" description="Helical" evidence="1">
    <location>
        <begin position="245"/>
        <end position="260"/>
    </location>
</feature>
<keyword evidence="1" id="KW-1133">Transmembrane helix</keyword>
<feature type="transmembrane region" description="Helical" evidence="1">
    <location>
        <begin position="129"/>
        <end position="147"/>
    </location>
</feature>
<dbReference type="PANTHER" id="PTHR37422:SF13">
    <property type="entry name" value="LIPOPOLYSACCHARIDE BIOSYNTHESIS PROTEIN PA4999-RELATED"/>
    <property type="match status" value="1"/>
</dbReference>
<evidence type="ECO:0000256" key="1">
    <source>
        <dbReference type="SAM" id="Phobius"/>
    </source>
</evidence>
<dbReference type="RefSeq" id="WP_160721970.1">
    <property type="nucleotide sequence ID" value="NZ_SUMG01000013.1"/>
</dbReference>
<feature type="transmembrane region" description="Helical" evidence="1">
    <location>
        <begin position="94"/>
        <end position="117"/>
    </location>
</feature>
<dbReference type="EMBL" id="SUMG01000013">
    <property type="protein sequence ID" value="NBG88879.1"/>
    <property type="molecule type" value="Genomic_DNA"/>
</dbReference>
<proteinExistence type="predicted"/>
<organism evidence="2 3">
    <name type="scientific">Isachenkonia alkalipeptolytica</name>
    <dbReference type="NCBI Taxonomy" id="2565777"/>
    <lineage>
        <taxon>Bacteria</taxon>
        <taxon>Bacillati</taxon>
        <taxon>Bacillota</taxon>
        <taxon>Clostridia</taxon>
        <taxon>Eubacteriales</taxon>
        <taxon>Clostridiaceae</taxon>
        <taxon>Isachenkonia</taxon>
    </lineage>
</organism>
<keyword evidence="1" id="KW-0472">Membrane</keyword>
<reference evidence="2 3" key="1">
    <citation type="submission" date="2019-04" db="EMBL/GenBank/DDBJ databases">
        <title>Isachenkonia alkalipeptolytica gen. nov. sp. nov. a new anaerobic, alkiliphilic organothrophic bacterium capable to reduce synthesized ferrihydrite isolated from a soda lake.</title>
        <authorList>
            <person name="Toshchakov S.V."/>
            <person name="Zavarzina D.G."/>
            <person name="Zhilina T.N."/>
            <person name="Kostrikina N.A."/>
            <person name="Kublanov I.V."/>
        </authorList>
    </citation>
    <scope>NUCLEOTIDE SEQUENCE [LARGE SCALE GENOMIC DNA]</scope>
    <source>
        <strain evidence="2 3">Z-1701</strain>
    </source>
</reference>
<dbReference type="PANTHER" id="PTHR37422">
    <property type="entry name" value="TEICHURONIC ACID BIOSYNTHESIS PROTEIN TUAE"/>
    <property type="match status" value="1"/>
</dbReference>
<feature type="transmembrane region" description="Helical" evidence="1">
    <location>
        <begin position="548"/>
        <end position="569"/>
    </location>
</feature>
<feature type="transmembrane region" description="Helical" evidence="1">
    <location>
        <begin position="575"/>
        <end position="594"/>
    </location>
</feature>
<sequence>MSKSKKFQKKKHKNKTYKGILGILPLAAILGILPLIVYMRVIPVEPELQSYWTDVNNVDFFHYYKSQFLVAMASITLIILGFTGTFQWKVYKKYYILTGLLAVTAILSTIFTSTPAIATSGFYDRYEGIYATLSYLVIFLGAMHLVNTEKQVKFLIGTLVASATVMSFVGLSQFLNRDIFATDFFRRLILPREYHHIADEVSINFGARRIYGTLYNPNYVGSYVALMFPLGVVGIYYFKKLWQKSLAAVFIVLQLLLLLGSQSRAGFVGVAFSFLVLLLFYRKTLIAQWKQSLAAFLILLMGFVGVNTVTEGLTFDRIFDFSIGESRAYRNWGFEGIDAEDNELTLTMSGESMTIEYIEGEPMAFYNESGEELSYSLNNETQEVEFDNEDLDSFDLALKQYAEGLVVEQSIGSGRDLHFLALSSGFYLLGPHGETPAYEDVPSIGFENSGQFASGRGHIWSRTFPLLTETLLIGHGPDTFPLNFPQEDYIGKLKYHARTTIVVDKVHNMYLQSAVETGVLSALAMIILFGIYLWESTALYLHRKKESFIEATGLILFIATIGYLLAGIFNDSAVSVAPIFWILLGMGVAVNKTLEKEDTL</sequence>
<comment type="caution">
    <text evidence="2">The sequence shown here is derived from an EMBL/GenBank/DDBJ whole genome shotgun (WGS) entry which is preliminary data.</text>
</comment>
<dbReference type="Proteomes" id="UP000449710">
    <property type="component" value="Unassembled WGS sequence"/>
</dbReference>
<evidence type="ECO:0000313" key="2">
    <source>
        <dbReference type="EMBL" id="NBG88879.1"/>
    </source>
</evidence>
<feature type="transmembrane region" description="Helical" evidence="1">
    <location>
        <begin position="266"/>
        <end position="281"/>
    </location>
</feature>
<gene>
    <name evidence="2" type="ORF">ISALK_10240</name>
</gene>
<evidence type="ECO:0000313" key="3">
    <source>
        <dbReference type="Proteomes" id="UP000449710"/>
    </source>
</evidence>
<feature type="transmembrane region" description="Helical" evidence="1">
    <location>
        <begin position="20"/>
        <end position="41"/>
    </location>
</feature>
<feature type="transmembrane region" description="Helical" evidence="1">
    <location>
        <begin position="219"/>
        <end position="238"/>
    </location>
</feature>
<accession>A0AA43XM50</accession>
<feature type="transmembrane region" description="Helical" evidence="1">
    <location>
        <begin position="61"/>
        <end position="82"/>
    </location>
</feature>
<dbReference type="AlphaFoldDB" id="A0AA43XM50"/>
<name>A0AA43XM50_9CLOT</name>
<keyword evidence="3" id="KW-1185">Reference proteome</keyword>
<keyword evidence="1" id="KW-0812">Transmembrane</keyword>
<protein>
    <submittedName>
        <fullName evidence="2">Uncharacterized protein</fullName>
    </submittedName>
</protein>
<dbReference type="GO" id="GO:0016020">
    <property type="term" value="C:membrane"/>
    <property type="evidence" value="ECO:0007669"/>
    <property type="project" value="UniProtKB-SubCell"/>
</dbReference>
<dbReference type="InterPro" id="IPR051533">
    <property type="entry name" value="WaaL-like"/>
</dbReference>
<feature type="transmembrane region" description="Helical" evidence="1">
    <location>
        <begin position="519"/>
        <end position="541"/>
    </location>
</feature>
<feature type="transmembrane region" description="Helical" evidence="1">
    <location>
        <begin position="154"/>
        <end position="175"/>
    </location>
</feature>
<feature type="transmembrane region" description="Helical" evidence="1">
    <location>
        <begin position="293"/>
        <end position="310"/>
    </location>
</feature>